<evidence type="ECO:0000313" key="7">
    <source>
        <dbReference type="Proteomes" id="UP000550895"/>
    </source>
</evidence>
<sequence length="245" mass="26124">MTKHFDGLTVVSDMSLQLAKGEILGLIGPNGAGKTTMFNLLAGSLKPSSGGIFIEGQDISSQAPEQRIAHGVARTFQIPRPFSEMSVLENVLVGAQKQTGERLFSNFLRPGLVRREEKAALEKAHVMLEFVTLSRLAHEPARVLSGGQRKLLELARVLMADPQVILLDEPAAGVNPALLEVIMDRVVALNAEGKSILLIEHNMDMVSRLCSRVIAMALGKLLAEGSPADVSANPAVIEAYLGGGA</sequence>
<dbReference type="PANTHER" id="PTHR45772:SF9">
    <property type="entry name" value="CONSERVED COMPONENT OF ABC TRANSPORTER FOR NATURAL AMINO ACIDS"/>
    <property type="match status" value="1"/>
</dbReference>
<evidence type="ECO:0000256" key="1">
    <source>
        <dbReference type="ARBA" id="ARBA00005417"/>
    </source>
</evidence>
<dbReference type="InterPro" id="IPR051120">
    <property type="entry name" value="ABC_AA/LPS_Transport"/>
</dbReference>
<dbReference type="GO" id="GO:0016887">
    <property type="term" value="F:ATP hydrolysis activity"/>
    <property type="evidence" value="ECO:0007669"/>
    <property type="project" value="InterPro"/>
</dbReference>
<dbReference type="InterPro" id="IPR003439">
    <property type="entry name" value="ABC_transporter-like_ATP-bd"/>
</dbReference>
<dbReference type="PROSITE" id="PS00211">
    <property type="entry name" value="ABC_TRANSPORTER_1"/>
    <property type="match status" value="1"/>
</dbReference>
<proteinExistence type="inferred from homology"/>
<dbReference type="GO" id="GO:0005524">
    <property type="term" value="F:ATP binding"/>
    <property type="evidence" value="ECO:0007669"/>
    <property type="project" value="UniProtKB-KW"/>
</dbReference>
<comment type="caution">
    <text evidence="6">The sequence shown here is derived from an EMBL/GenBank/DDBJ whole genome shotgun (WGS) entry which is preliminary data.</text>
</comment>
<evidence type="ECO:0000256" key="2">
    <source>
        <dbReference type="ARBA" id="ARBA00022448"/>
    </source>
</evidence>
<keyword evidence="7" id="KW-1185">Reference proteome</keyword>
<evidence type="ECO:0000313" key="6">
    <source>
        <dbReference type="EMBL" id="MBB5277210.1"/>
    </source>
</evidence>
<dbReference type="SUPFAM" id="SSF52540">
    <property type="entry name" value="P-loop containing nucleoside triphosphate hydrolases"/>
    <property type="match status" value="1"/>
</dbReference>
<organism evidence="6 7">
    <name type="scientific">Rhizobium rosettiformans</name>
    <dbReference type="NCBI Taxonomy" id="1368430"/>
    <lineage>
        <taxon>Bacteria</taxon>
        <taxon>Pseudomonadati</taxon>
        <taxon>Pseudomonadota</taxon>
        <taxon>Alphaproteobacteria</taxon>
        <taxon>Hyphomicrobiales</taxon>
        <taxon>Rhizobiaceae</taxon>
        <taxon>Rhizobium/Agrobacterium group</taxon>
        <taxon>Rhizobium</taxon>
    </lineage>
</organism>
<gene>
    <name evidence="6" type="ORF">HNR26_003290</name>
</gene>
<dbReference type="GO" id="GO:0005886">
    <property type="term" value="C:plasma membrane"/>
    <property type="evidence" value="ECO:0007669"/>
    <property type="project" value="TreeGrafter"/>
</dbReference>
<keyword evidence="3" id="KW-0547">Nucleotide-binding</keyword>
<evidence type="ECO:0000256" key="4">
    <source>
        <dbReference type="ARBA" id="ARBA00022840"/>
    </source>
</evidence>
<dbReference type="PROSITE" id="PS50893">
    <property type="entry name" value="ABC_TRANSPORTER_2"/>
    <property type="match status" value="1"/>
</dbReference>
<dbReference type="InterPro" id="IPR032823">
    <property type="entry name" value="BCA_ABC_TP_C"/>
</dbReference>
<keyword evidence="2" id="KW-0813">Transport</keyword>
<dbReference type="SMART" id="SM00382">
    <property type="entry name" value="AAA"/>
    <property type="match status" value="1"/>
</dbReference>
<dbReference type="Proteomes" id="UP000550895">
    <property type="component" value="Unassembled WGS sequence"/>
</dbReference>
<dbReference type="FunFam" id="3.40.50.300:FF:000421">
    <property type="entry name" value="Branched-chain amino acid ABC transporter ATP-binding protein"/>
    <property type="match status" value="1"/>
</dbReference>
<keyword evidence="4 6" id="KW-0067">ATP-binding</keyword>
<accession>A0A7W8ME74</accession>
<dbReference type="RefSeq" id="WP_246035103.1">
    <property type="nucleotide sequence ID" value="NZ_JACHGA010000008.1"/>
</dbReference>
<dbReference type="Pfam" id="PF12399">
    <property type="entry name" value="BCA_ABC_TP_C"/>
    <property type="match status" value="1"/>
</dbReference>
<dbReference type="InterPro" id="IPR017871">
    <property type="entry name" value="ABC_transporter-like_CS"/>
</dbReference>
<dbReference type="InterPro" id="IPR003593">
    <property type="entry name" value="AAA+_ATPase"/>
</dbReference>
<dbReference type="Gene3D" id="3.40.50.300">
    <property type="entry name" value="P-loop containing nucleotide triphosphate hydrolases"/>
    <property type="match status" value="1"/>
</dbReference>
<name>A0A7W8ME74_9HYPH</name>
<reference evidence="6 7" key="1">
    <citation type="submission" date="2020-08" db="EMBL/GenBank/DDBJ databases">
        <title>Genomic Encyclopedia of Type Strains, Phase IV (KMG-IV): sequencing the most valuable type-strain genomes for metagenomic binning, comparative biology and taxonomic classification.</title>
        <authorList>
            <person name="Goeker M."/>
        </authorList>
    </citation>
    <scope>NUCLEOTIDE SEQUENCE [LARGE SCALE GENOMIC DNA]</scope>
    <source>
        <strain evidence="6 7">DSM 26376</strain>
    </source>
</reference>
<dbReference type="EMBL" id="JACHGA010000008">
    <property type="protein sequence ID" value="MBB5277210.1"/>
    <property type="molecule type" value="Genomic_DNA"/>
</dbReference>
<evidence type="ECO:0000259" key="5">
    <source>
        <dbReference type="PROSITE" id="PS50893"/>
    </source>
</evidence>
<feature type="domain" description="ABC transporter" evidence="5">
    <location>
        <begin position="2"/>
        <end position="243"/>
    </location>
</feature>
<protein>
    <submittedName>
        <fullName evidence="6">Branched-chain amino acid transport system ATP-binding protein</fullName>
    </submittedName>
</protein>
<comment type="similarity">
    <text evidence="1">Belongs to the ABC transporter superfamily.</text>
</comment>
<dbReference type="AlphaFoldDB" id="A0A7W8ME74"/>
<dbReference type="PANTHER" id="PTHR45772">
    <property type="entry name" value="CONSERVED COMPONENT OF ABC TRANSPORTER FOR NATURAL AMINO ACIDS-RELATED"/>
    <property type="match status" value="1"/>
</dbReference>
<dbReference type="Pfam" id="PF00005">
    <property type="entry name" value="ABC_tran"/>
    <property type="match status" value="1"/>
</dbReference>
<dbReference type="InterPro" id="IPR027417">
    <property type="entry name" value="P-loop_NTPase"/>
</dbReference>
<evidence type="ECO:0000256" key="3">
    <source>
        <dbReference type="ARBA" id="ARBA00022741"/>
    </source>
</evidence>
<dbReference type="CDD" id="cd03219">
    <property type="entry name" value="ABC_Mj1267_LivG_branched"/>
    <property type="match status" value="1"/>
</dbReference>